<dbReference type="OMA" id="TENDKDY"/>
<keyword evidence="1" id="KW-0346">Stress response</keyword>
<dbReference type="InterPro" id="IPR008978">
    <property type="entry name" value="HSP20-like_chaperone"/>
</dbReference>
<reference evidence="5 6" key="1">
    <citation type="journal article" date="2015" name="Genome Biol. Evol.">
        <title>Phylogenomic analyses indicate that early fungi evolved digesting cell walls of algal ancestors of land plants.</title>
        <authorList>
            <person name="Chang Y."/>
            <person name="Wang S."/>
            <person name="Sekimoto S."/>
            <person name="Aerts A.L."/>
            <person name="Choi C."/>
            <person name="Clum A."/>
            <person name="LaButti K.M."/>
            <person name="Lindquist E.A."/>
            <person name="Yee Ngan C."/>
            <person name="Ohm R.A."/>
            <person name="Salamov A.A."/>
            <person name="Grigoriev I.V."/>
            <person name="Spatafora J.W."/>
            <person name="Berbee M.L."/>
        </authorList>
    </citation>
    <scope>NUCLEOTIDE SEQUENCE [LARGE SCALE GENOMIC DNA]</scope>
    <source>
        <strain evidence="5 6">NRRL 28638</strain>
    </source>
</reference>
<gene>
    <name evidence="5" type="ORF">CONCODRAFT_77048</name>
</gene>
<feature type="domain" description="SHSP" evidence="4">
    <location>
        <begin position="33"/>
        <end position="143"/>
    </location>
</feature>
<organism evidence="5 6">
    <name type="scientific">Conidiobolus coronatus (strain ATCC 28846 / CBS 209.66 / NRRL 28638)</name>
    <name type="common">Delacroixia coronata</name>
    <dbReference type="NCBI Taxonomy" id="796925"/>
    <lineage>
        <taxon>Eukaryota</taxon>
        <taxon>Fungi</taxon>
        <taxon>Fungi incertae sedis</taxon>
        <taxon>Zoopagomycota</taxon>
        <taxon>Entomophthoromycotina</taxon>
        <taxon>Entomophthoromycetes</taxon>
        <taxon>Entomophthorales</taxon>
        <taxon>Ancylistaceae</taxon>
        <taxon>Conidiobolus</taxon>
    </lineage>
</organism>
<evidence type="ECO:0000313" key="5">
    <source>
        <dbReference type="EMBL" id="KXN74037.1"/>
    </source>
</evidence>
<dbReference type="PROSITE" id="PS01031">
    <property type="entry name" value="SHSP"/>
    <property type="match status" value="1"/>
</dbReference>
<dbReference type="PANTHER" id="PTHR11527">
    <property type="entry name" value="HEAT-SHOCK PROTEIN 20 FAMILY MEMBER"/>
    <property type="match status" value="1"/>
</dbReference>
<evidence type="ECO:0000256" key="2">
    <source>
        <dbReference type="PROSITE-ProRule" id="PRU00285"/>
    </source>
</evidence>
<accession>A0A137PGA6</accession>
<dbReference type="EMBL" id="KQ964428">
    <property type="protein sequence ID" value="KXN74037.1"/>
    <property type="molecule type" value="Genomic_DNA"/>
</dbReference>
<evidence type="ECO:0000256" key="3">
    <source>
        <dbReference type="RuleBase" id="RU003616"/>
    </source>
</evidence>
<dbReference type="AlphaFoldDB" id="A0A137PGA6"/>
<dbReference type="InterPro" id="IPR031107">
    <property type="entry name" value="Small_HSP"/>
</dbReference>
<name>A0A137PGA6_CONC2</name>
<dbReference type="SUPFAM" id="SSF49764">
    <property type="entry name" value="HSP20-like chaperones"/>
    <property type="match status" value="1"/>
</dbReference>
<dbReference type="InterPro" id="IPR002068">
    <property type="entry name" value="A-crystallin/Hsp20_dom"/>
</dbReference>
<dbReference type="Pfam" id="PF00011">
    <property type="entry name" value="HSP20"/>
    <property type="match status" value="1"/>
</dbReference>
<evidence type="ECO:0000256" key="1">
    <source>
        <dbReference type="ARBA" id="ARBA00023016"/>
    </source>
</evidence>
<dbReference type="CDD" id="cd06464">
    <property type="entry name" value="ACD_sHsps-like"/>
    <property type="match status" value="1"/>
</dbReference>
<evidence type="ECO:0000259" key="4">
    <source>
        <dbReference type="PROSITE" id="PS01031"/>
    </source>
</evidence>
<keyword evidence="6" id="KW-1185">Reference proteome</keyword>
<comment type="similarity">
    <text evidence="2 3">Belongs to the small heat shock protein (HSP20) family.</text>
</comment>
<dbReference type="Gene3D" id="2.60.40.790">
    <property type="match status" value="1"/>
</dbReference>
<dbReference type="Proteomes" id="UP000070444">
    <property type="component" value="Unassembled WGS sequence"/>
</dbReference>
<evidence type="ECO:0000313" key="6">
    <source>
        <dbReference type="Proteomes" id="UP000070444"/>
    </source>
</evidence>
<proteinExistence type="inferred from homology"/>
<protein>
    <submittedName>
        <fullName evidence="5">HSP20-like chaperone</fullName>
    </submittedName>
</protein>
<sequence>MSLQQFHPFFNSDGTLDRFMNNSLGGFFDGRNRGLSSFGPRVDVYETEKETVVHAELPGFKPEDVTLDINENQLQISGESKRGEKYEQNHVKVSERSFGKFNRSIQLRNDSDFDNVTAKFNNGVLEVVIPKKANSASRRIQIS</sequence>
<dbReference type="STRING" id="796925.A0A137PGA6"/>
<dbReference type="OrthoDB" id="1431247at2759"/>